<feature type="domain" description="VOC" evidence="1">
    <location>
        <begin position="63"/>
        <end position="175"/>
    </location>
</feature>
<dbReference type="Pfam" id="PF00903">
    <property type="entry name" value="Glyoxalase"/>
    <property type="match status" value="1"/>
</dbReference>
<keyword evidence="2" id="KW-0456">Lyase</keyword>
<gene>
    <name evidence="2" type="ORF">F4827_006931</name>
</gene>
<dbReference type="InterPro" id="IPR029068">
    <property type="entry name" value="Glyas_Bleomycin-R_OHBP_Dase"/>
</dbReference>
<dbReference type="RefSeq" id="WP_260175553.1">
    <property type="nucleotide sequence ID" value="NZ_JACHBW010000039.1"/>
</dbReference>
<dbReference type="GO" id="GO:0016829">
    <property type="term" value="F:lyase activity"/>
    <property type="evidence" value="ECO:0007669"/>
    <property type="project" value="UniProtKB-KW"/>
</dbReference>
<sequence length="177" mass="20130">MCRHSVNGARVDRSGVWITPNMHAICRMLKPQSLHEVWSTLPCANFLRLLDSAGIHFGEHAMKLRTVYLKVSDMEKSATFWERLLGHEPLKRSEKWTEFMIGANRLGLLLNDFGDEIKGSNAVPVFEFEENSLHEFVRRATENGASIVMDGLKIESMKSIVLSTPDGHEFELCMCHN</sequence>
<dbReference type="InterPro" id="IPR004360">
    <property type="entry name" value="Glyas_Fos-R_dOase_dom"/>
</dbReference>
<comment type="caution">
    <text evidence="2">The sequence shown here is derived from an EMBL/GenBank/DDBJ whole genome shotgun (WGS) entry which is preliminary data.</text>
</comment>
<dbReference type="Gene3D" id="3.10.180.10">
    <property type="entry name" value="2,3-Dihydroxybiphenyl 1,2-Dioxygenase, domain 1"/>
    <property type="match status" value="1"/>
</dbReference>
<dbReference type="SUPFAM" id="SSF54593">
    <property type="entry name" value="Glyoxalase/Bleomycin resistance protein/Dihydroxybiphenyl dioxygenase"/>
    <property type="match status" value="1"/>
</dbReference>
<dbReference type="InterPro" id="IPR037523">
    <property type="entry name" value="VOC_core"/>
</dbReference>
<accession>A0A7W9WWW7</accession>
<dbReference type="AlphaFoldDB" id="A0A7W9WWW7"/>
<evidence type="ECO:0000313" key="3">
    <source>
        <dbReference type="Proteomes" id="UP000571554"/>
    </source>
</evidence>
<keyword evidence="3" id="KW-1185">Reference proteome</keyword>
<dbReference type="Proteomes" id="UP000571554">
    <property type="component" value="Unassembled WGS sequence"/>
</dbReference>
<reference evidence="2 3" key="1">
    <citation type="submission" date="2020-08" db="EMBL/GenBank/DDBJ databases">
        <title>Above-ground endophytic microbial communities from plants in different locations in the United States.</title>
        <authorList>
            <person name="Frank C."/>
        </authorList>
    </citation>
    <scope>NUCLEOTIDE SEQUENCE [LARGE SCALE GENOMIC DNA]</scope>
    <source>
        <strain evidence="2 3">WP4_2_2</strain>
    </source>
</reference>
<name>A0A7W9WWW7_9BURK</name>
<organism evidence="2 3">
    <name type="scientific">Paraburkholderia bannensis</name>
    <dbReference type="NCBI Taxonomy" id="765414"/>
    <lineage>
        <taxon>Bacteria</taxon>
        <taxon>Pseudomonadati</taxon>
        <taxon>Pseudomonadota</taxon>
        <taxon>Betaproteobacteria</taxon>
        <taxon>Burkholderiales</taxon>
        <taxon>Burkholderiaceae</taxon>
        <taxon>Paraburkholderia</taxon>
    </lineage>
</organism>
<dbReference type="EMBL" id="JACHBW010000039">
    <property type="protein sequence ID" value="MBB6107051.1"/>
    <property type="molecule type" value="Genomic_DNA"/>
</dbReference>
<dbReference type="PROSITE" id="PS51819">
    <property type="entry name" value="VOC"/>
    <property type="match status" value="1"/>
</dbReference>
<evidence type="ECO:0000259" key="1">
    <source>
        <dbReference type="PROSITE" id="PS51819"/>
    </source>
</evidence>
<proteinExistence type="predicted"/>
<evidence type="ECO:0000313" key="2">
    <source>
        <dbReference type="EMBL" id="MBB6107051.1"/>
    </source>
</evidence>
<protein>
    <submittedName>
        <fullName evidence="2">Putative lactoylglutathione lyase</fullName>
    </submittedName>
</protein>